<proteinExistence type="predicted"/>
<keyword evidence="1" id="KW-1133">Transmembrane helix</keyword>
<dbReference type="EMBL" id="BAABAH010000010">
    <property type="protein sequence ID" value="GAA3824896.1"/>
    <property type="molecule type" value="Genomic_DNA"/>
</dbReference>
<evidence type="ECO:0000256" key="1">
    <source>
        <dbReference type="SAM" id="Phobius"/>
    </source>
</evidence>
<protein>
    <recommendedName>
        <fullName evidence="4">AtpZ/AtpI family protein</fullName>
    </recommendedName>
</protein>
<sequence length="66" mass="6412">MGGRDLLGLGGMLVACVVGFTVLGLVVDDLAGSSPIGAVAGVGIGIGLGATVFVLRALSALRDQDE</sequence>
<comment type="caution">
    <text evidence="2">The sequence shown here is derived from an EMBL/GenBank/DDBJ whole genome shotgun (WGS) entry which is preliminary data.</text>
</comment>
<keyword evidence="1" id="KW-0472">Membrane</keyword>
<organism evidence="2 3">
    <name type="scientific">Nocardioides panacisoli</name>
    <dbReference type="NCBI Taxonomy" id="627624"/>
    <lineage>
        <taxon>Bacteria</taxon>
        <taxon>Bacillati</taxon>
        <taxon>Actinomycetota</taxon>
        <taxon>Actinomycetes</taxon>
        <taxon>Propionibacteriales</taxon>
        <taxon>Nocardioidaceae</taxon>
        <taxon>Nocardioides</taxon>
    </lineage>
</organism>
<feature type="transmembrane region" description="Helical" evidence="1">
    <location>
        <begin position="7"/>
        <end position="26"/>
    </location>
</feature>
<evidence type="ECO:0000313" key="3">
    <source>
        <dbReference type="Proteomes" id="UP001501821"/>
    </source>
</evidence>
<evidence type="ECO:0008006" key="4">
    <source>
        <dbReference type="Google" id="ProtNLM"/>
    </source>
</evidence>
<keyword evidence="1" id="KW-0812">Transmembrane</keyword>
<dbReference type="PROSITE" id="PS51257">
    <property type="entry name" value="PROKAR_LIPOPROTEIN"/>
    <property type="match status" value="1"/>
</dbReference>
<dbReference type="Proteomes" id="UP001501821">
    <property type="component" value="Unassembled WGS sequence"/>
</dbReference>
<accession>A0ABP7IR55</accession>
<feature type="transmembrane region" description="Helical" evidence="1">
    <location>
        <begin position="38"/>
        <end position="58"/>
    </location>
</feature>
<name>A0ABP7IR55_9ACTN</name>
<dbReference type="RefSeq" id="WP_344776435.1">
    <property type="nucleotide sequence ID" value="NZ_BAABAH010000010.1"/>
</dbReference>
<keyword evidence="3" id="KW-1185">Reference proteome</keyword>
<evidence type="ECO:0000313" key="2">
    <source>
        <dbReference type="EMBL" id="GAA3824896.1"/>
    </source>
</evidence>
<gene>
    <name evidence="2" type="ORF">GCM10022242_27840</name>
</gene>
<reference evidence="3" key="1">
    <citation type="journal article" date="2019" name="Int. J. Syst. Evol. Microbiol.">
        <title>The Global Catalogue of Microorganisms (GCM) 10K type strain sequencing project: providing services to taxonomists for standard genome sequencing and annotation.</title>
        <authorList>
            <consortium name="The Broad Institute Genomics Platform"/>
            <consortium name="The Broad Institute Genome Sequencing Center for Infectious Disease"/>
            <person name="Wu L."/>
            <person name="Ma J."/>
        </authorList>
    </citation>
    <scope>NUCLEOTIDE SEQUENCE [LARGE SCALE GENOMIC DNA]</scope>
    <source>
        <strain evidence="3">JCM 16953</strain>
    </source>
</reference>